<evidence type="ECO:0000256" key="1">
    <source>
        <dbReference type="SAM" id="SignalP"/>
    </source>
</evidence>
<accession>A0AAW5I701</accession>
<dbReference type="InterPro" id="IPR008969">
    <property type="entry name" value="CarboxyPept-like_regulatory"/>
</dbReference>
<feature type="chain" id="PRO_5043812059" evidence="1">
    <location>
        <begin position="21"/>
        <end position="773"/>
    </location>
</feature>
<dbReference type="SUPFAM" id="SSF49464">
    <property type="entry name" value="Carboxypeptidase regulatory domain-like"/>
    <property type="match status" value="1"/>
</dbReference>
<comment type="caution">
    <text evidence="3">The sequence shown here is derived from an EMBL/GenBank/DDBJ whole genome shotgun (WGS) entry which is preliminary data.</text>
</comment>
<organism evidence="3 4">
    <name type="scientific">Segatella copri</name>
    <dbReference type="NCBI Taxonomy" id="165179"/>
    <lineage>
        <taxon>Bacteria</taxon>
        <taxon>Pseudomonadati</taxon>
        <taxon>Bacteroidota</taxon>
        <taxon>Bacteroidia</taxon>
        <taxon>Bacteroidales</taxon>
        <taxon>Prevotellaceae</taxon>
        <taxon>Segatella</taxon>
    </lineage>
</organism>
<keyword evidence="3" id="KW-0675">Receptor</keyword>
<proteinExistence type="predicted"/>
<dbReference type="Pfam" id="PF13715">
    <property type="entry name" value="CarbopepD_reg_2"/>
    <property type="match status" value="1"/>
</dbReference>
<dbReference type="Pfam" id="PF14905">
    <property type="entry name" value="OMP_b-brl_3"/>
    <property type="match status" value="1"/>
</dbReference>
<dbReference type="InterPro" id="IPR037066">
    <property type="entry name" value="Plug_dom_sf"/>
</dbReference>
<dbReference type="SUPFAM" id="SSF56935">
    <property type="entry name" value="Porins"/>
    <property type="match status" value="1"/>
</dbReference>
<dbReference type="InterPro" id="IPR041700">
    <property type="entry name" value="OMP_b-brl_3"/>
</dbReference>
<dbReference type="Proteomes" id="UP001206014">
    <property type="component" value="Unassembled WGS sequence"/>
</dbReference>
<reference evidence="3" key="1">
    <citation type="submission" date="2022-07" db="EMBL/GenBank/DDBJ databases">
        <title>Prevotella copri.</title>
        <authorList>
            <person name="Yang C."/>
        </authorList>
    </citation>
    <scope>NUCLEOTIDE SEQUENCE</scope>
    <source>
        <strain evidence="3">HF88</strain>
    </source>
</reference>
<feature type="domain" description="Outer membrane protein beta-barrel" evidence="2">
    <location>
        <begin position="386"/>
        <end position="751"/>
    </location>
</feature>
<dbReference type="EMBL" id="JANDXR010000020">
    <property type="protein sequence ID" value="MCP9502547.1"/>
    <property type="molecule type" value="Genomic_DNA"/>
</dbReference>
<keyword evidence="1" id="KW-0732">Signal</keyword>
<name>A0AAW5I701_9BACT</name>
<sequence>MRKFIMTIAVCFWAMSQMMAQNISGKIVDAKGEPLAFANVVLLNRQDSTFVNGAVSGENGCFSIDSSCSVGILKVTSVGYKTIFKDCKGENVGVIKMEEDSKMLDEVVIKSSLPKTVLKNGGMMTTIVGSVLEKAGTMEHLLDRIPNVSAQNGNIKVFGRGEPIIYINGRQMRDRSELDRLSSDNIKSVEVISNPGARYAASTKAVIRINTKKRTKDGFGFETRTFGKNDENSRIGGYEQLNINYQKKGLETFTVLKIKDAESSIKQDLVQNTYVDNVWHQRNDIKGSIRNRQLYCGLGVNYQISNNSFIGASFNFNRMFNKAVSNIATTIYKDYAFTEESASDIAKPGNMSLASSNVYYMGKIGIVDINFNTDWLWDKDFSKVNTLERYQEYGGDWQDKAVHTKTNTKNELFASKLTLTLPFWKGQLSFGGEYSNTNRNSSYDVQPMGLLDKQDNRIKEGMASVFCDYTRKFGQLRVLAGIRYENTDFNYYEEGKRIPEQSKRYGNLLPSLSLSLPVGKTQMQLSYGATIKRPSYYDMRSGIGYDNRYTYESGNPFLVSEISRNINYMVSYKWLMAEGIYTHVSDPIVMLTQSYKDNPNIALIQNVNWKPYNRIGASLSASPKFGIWHPSLRFHFFKQWFDMETHGGHGLDNPKITVRFDNTIDTKFCTISLLLTAQTKGDDETSYMYRNYFNSNLSIYKSFLKGKMVVFFYANDLLGTGNMHSKMYSGSMREIIHHDYSISEYSLTIRYRFNVAKKKYKGTGAGQSQKDRM</sequence>
<evidence type="ECO:0000313" key="4">
    <source>
        <dbReference type="Proteomes" id="UP001206014"/>
    </source>
</evidence>
<dbReference type="Gene3D" id="2.170.130.10">
    <property type="entry name" value="TonB-dependent receptor, plug domain"/>
    <property type="match status" value="1"/>
</dbReference>
<feature type="signal peptide" evidence="1">
    <location>
        <begin position="1"/>
        <end position="20"/>
    </location>
</feature>
<protein>
    <submittedName>
        <fullName evidence="3">TonB-dependent receptor</fullName>
    </submittedName>
</protein>
<dbReference type="RefSeq" id="WP_234564829.1">
    <property type="nucleotide sequence ID" value="NZ_JAJTTD010000028.1"/>
</dbReference>
<evidence type="ECO:0000313" key="3">
    <source>
        <dbReference type="EMBL" id="MCP9502547.1"/>
    </source>
</evidence>
<evidence type="ECO:0000259" key="2">
    <source>
        <dbReference type="Pfam" id="PF14905"/>
    </source>
</evidence>
<dbReference type="AlphaFoldDB" id="A0AAW5I701"/>
<gene>
    <name evidence="3" type="ORF">NND11_13520</name>
</gene>